<dbReference type="InterPro" id="IPR025194">
    <property type="entry name" value="RodZ-like_C"/>
</dbReference>
<feature type="compositionally biased region" description="Polar residues" evidence="1">
    <location>
        <begin position="9"/>
        <end position="19"/>
    </location>
</feature>
<keyword evidence="5" id="KW-1185">Reference proteome</keyword>
<dbReference type="Gene3D" id="1.10.260.40">
    <property type="entry name" value="lambda repressor-like DNA-binding domains"/>
    <property type="match status" value="1"/>
</dbReference>
<gene>
    <name evidence="4" type="ORF">GZ78_28055</name>
</gene>
<feature type="region of interest" description="Disordered" evidence="1">
    <location>
        <begin position="191"/>
        <end position="231"/>
    </location>
</feature>
<keyword evidence="2" id="KW-0472">Membrane</keyword>
<evidence type="ECO:0000313" key="4">
    <source>
        <dbReference type="EMBL" id="KEQ12095.1"/>
    </source>
</evidence>
<dbReference type="PANTHER" id="PTHR34475:SF1">
    <property type="entry name" value="CYTOSKELETON PROTEIN RODZ"/>
    <property type="match status" value="1"/>
</dbReference>
<evidence type="ECO:0000313" key="5">
    <source>
        <dbReference type="Proteomes" id="UP000028073"/>
    </source>
</evidence>
<dbReference type="InterPro" id="IPR001387">
    <property type="entry name" value="Cro/C1-type_HTH"/>
</dbReference>
<dbReference type="Pfam" id="PF13464">
    <property type="entry name" value="RodZ_C"/>
    <property type="match status" value="1"/>
</dbReference>
<dbReference type="OrthoDB" id="9790252at2"/>
<feature type="transmembrane region" description="Helical" evidence="2">
    <location>
        <begin position="117"/>
        <end position="138"/>
    </location>
</feature>
<dbReference type="GO" id="GO:0003677">
    <property type="term" value="F:DNA binding"/>
    <property type="evidence" value="ECO:0007669"/>
    <property type="project" value="InterPro"/>
</dbReference>
<evidence type="ECO:0000256" key="2">
    <source>
        <dbReference type="SAM" id="Phobius"/>
    </source>
</evidence>
<reference evidence="4 5" key="1">
    <citation type="submission" date="2014-06" db="EMBL/GenBank/DDBJ databases">
        <title>Whole Genome Sequences of Three Symbiotic Endozoicomonas Bacteria.</title>
        <authorList>
            <person name="Neave M.J."/>
            <person name="Apprill A."/>
            <person name="Voolstra C.R."/>
        </authorList>
    </citation>
    <scope>NUCLEOTIDE SEQUENCE [LARGE SCALE GENOMIC DNA]</scope>
    <source>
        <strain evidence="4 5">DSM 25634</strain>
    </source>
</reference>
<evidence type="ECO:0000259" key="3">
    <source>
        <dbReference type="PROSITE" id="PS50943"/>
    </source>
</evidence>
<proteinExistence type="predicted"/>
<dbReference type="SUPFAM" id="SSF47413">
    <property type="entry name" value="lambda repressor-like DNA-binding domains"/>
    <property type="match status" value="1"/>
</dbReference>
<dbReference type="AlphaFoldDB" id="A0A081N0X2"/>
<dbReference type="RefSeq" id="WP_034842958.1">
    <property type="nucleotide sequence ID" value="NZ_JOKH01000011.1"/>
</dbReference>
<organism evidence="4 5">
    <name type="scientific">Endozoicomonas numazuensis</name>
    <dbReference type="NCBI Taxonomy" id="1137799"/>
    <lineage>
        <taxon>Bacteria</taxon>
        <taxon>Pseudomonadati</taxon>
        <taxon>Pseudomonadota</taxon>
        <taxon>Gammaproteobacteria</taxon>
        <taxon>Oceanospirillales</taxon>
        <taxon>Endozoicomonadaceae</taxon>
        <taxon>Endozoicomonas</taxon>
    </lineage>
</organism>
<feature type="domain" description="HTH cro/C1-type" evidence="3">
    <location>
        <begin position="24"/>
        <end position="56"/>
    </location>
</feature>
<feature type="region of interest" description="Disordered" evidence="1">
    <location>
        <begin position="1"/>
        <end position="22"/>
    </location>
</feature>
<dbReference type="EMBL" id="JOKH01000011">
    <property type="protein sequence ID" value="KEQ12095.1"/>
    <property type="molecule type" value="Genomic_DNA"/>
</dbReference>
<accession>A0A081N0X2</accession>
<dbReference type="CDD" id="cd00093">
    <property type="entry name" value="HTH_XRE"/>
    <property type="match status" value="1"/>
</dbReference>
<evidence type="ECO:0000256" key="1">
    <source>
        <dbReference type="SAM" id="MobiDB-lite"/>
    </source>
</evidence>
<dbReference type="STRING" id="1137799.GZ78_28055"/>
<dbReference type="eggNOG" id="COG1426">
    <property type="taxonomic scope" value="Bacteria"/>
</dbReference>
<sequence>MSTDERNSQKGQETASEASPGQVLEAARLKTGLSVEEAADRLKVPESYILAIEHNEFEKLPGLVFARGYVRSYARILELVDNELVDHFDRFTGNSGVDTPHLKAGAPVTNRRHMSPVIAWGATLLTVILVGAGSYYGWNSDKRASSELEITSQEQTPVIIEPESPSEEELLPAQADFDESEVEVIEPELDSELESQVDSMPEEAEDPGLAESVSAETILPPETLQDTTESLPKNRDSLVRLAIQFAEDCWVQIKDMSGNALYTDVQKAGTHLELEVPSSVQVRFGNVNGVADLKFDGREVAVKVPEPGRKVASLYLDAS</sequence>
<keyword evidence="2" id="KW-1133">Transmembrane helix</keyword>
<comment type="caution">
    <text evidence="4">The sequence shown here is derived from an EMBL/GenBank/DDBJ whole genome shotgun (WGS) entry which is preliminary data.</text>
</comment>
<feature type="compositionally biased region" description="Acidic residues" evidence="1">
    <location>
        <begin position="191"/>
        <end position="208"/>
    </location>
</feature>
<keyword evidence="2" id="KW-0812">Transmembrane</keyword>
<dbReference type="Pfam" id="PF13413">
    <property type="entry name" value="HTH_25"/>
    <property type="match status" value="1"/>
</dbReference>
<name>A0A081N0X2_9GAMM</name>
<dbReference type="Proteomes" id="UP000028073">
    <property type="component" value="Unassembled WGS sequence"/>
</dbReference>
<dbReference type="InterPro" id="IPR010982">
    <property type="entry name" value="Lambda_DNA-bd_dom_sf"/>
</dbReference>
<protein>
    <recommendedName>
        <fullName evidence="3">HTH cro/C1-type domain-containing protein</fullName>
    </recommendedName>
</protein>
<dbReference type="InterPro" id="IPR050400">
    <property type="entry name" value="Bact_Cytoskel_RodZ"/>
</dbReference>
<dbReference type="PANTHER" id="PTHR34475">
    <property type="match status" value="1"/>
</dbReference>
<dbReference type="PROSITE" id="PS50943">
    <property type="entry name" value="HTH_CROC1"/>
    <property type="match status" value="1"/>
</dbReference>